<evidence type="ECO:0000256" key="3">
    <source>
        <dbReference type="ARBA" id="ARBA00023163"/>
    </source>
</evidence>
<evidence type="ECO:0000259" key="4">
    <source>
        <dbReference type="PROSITE" id="PS01124"/>
    </source>
</evidence>
<organism evidence="5 6">
    <name type="scientific">Paraburkholderia pallida</name>
    <dbReference type="NCBI Taxonomy" id="2547399"/>
    <lineage>
        <taxon>Bacteria</taxon>
        <taxon>Pseudomonadati</taxon>
        <taxon>Pseudomonadota</taxon>
        <taxon>Betaproteobacteria</taxon>
        <taxon>Burkholderiales</taxon>
        <taxon>Burkholderiaceae</taxon>
        <taxon>Paraburkholderia</taxon>
    </lineage>
</organism>
<dbReference type="InterPro" id="IPR009057">
    <property type="entry name" value="Homeodomain-like_sf"/>
</dbReference>
<evidence type="ECO:0000313" key="6">
    <source>
        <dbReference type="Proteomes" id="UP000295727"/>
    </source>
</evidence>
<reference evidence="5 6" key="1">
    <citation type="submission" date="2019-03" db="EMBL/GenBank/DDBJ databases">
        <title>Paraburkholderia sp. 7MH5, isolated from subtropical forest soil.</title>
        <authorList>
            <person name="Gao Z.-H."/>
            <person name="Qiu L.-H."/>
        </authorList>
    </citation>
    <scope>NUCLEOTIDE SEQUENCE [LARGE SCALE GENOMIC DNA]</scope>
    <source>
        <strain evidence="5 6">7MH5</strain>
    </source>
</reference>
<dbReference type="SMART" id="SM00342">
    <property type="entry name" value="HTH_ARAC"/>
    <property type="match status" value="1"/>
</dbReference>
<accession>A0A4P7CZB7</accession>
<dbReference type="SUPFAM" id="SSF46689">
    <property type="entry name" value="Homeodomain-like"/>
    <property type="match status" value="1"/>
</dbReference>
<dbReference type="GO" id="GO:0005829">
    <property type="term" value="C:cytosol"/>
    <property type="evidence" value="ECO:0007669"/>
    <property type="project" value="TreeGrafter"/>
</dbReference>
<sequence length="365" mass="40651">MNPESRRRQSTAERRLRSASGLDWLPGRQEDIPATVHAIAAALDECRVRRLDATALLDGTGLSANEVASPSIYVNRSQEQRCFRNLLRASRSPSIGLAIGSRLHVSTLGLAGYAMLISGSVIQAFGCMSQFPLFMGLYFDVHVRASAEGMTVSIARYNGEPDIEAYQTDMCLSSLRLIVSDLVGRAVWPDEVNLVRRPGRNTAEYVRHYGCRPNFNANENALVFTSISGLEMPRLANEVSFNALHQQCEALERQWAAMIGTRFADRARALMVRDLSRFKSMTALASALHMTERTLRRRLEKDGLSFHALLEEVRHEAATRLLNDGSLTVAAIAEQLGYSEPRSFRHAFRRWTGRAPRAIDGASDR</sequence>
<dbReference type="KEGG" id="ppai:E1956_24300"/>
<dbReference type="Pfam" id="PF12625">
    <property type="entry name" value="Arabinose_bd"/>
    <property type="match status" value="1"/>
</dbReference>
<feature type="domain" description="HTH araC/xylS-type" evidence="4">
    <location>
        <begin position="265"/>
        <end position="362"/>
    </location>
</feature>
<name>A0A4P7CZB7_9BURK</name>
<dbReference type="Proteomes" id="UP000295727">
    <property type="component" value="Chromosome 2"/>
</dbReference>
<dbReference type="Gene3D" id="1.10.10.60">
    <property type="entry name" value="Homeodomain-like"/>
    <property type="match status" value="1"/>
</dbReference>
<dbReference type="InterPro" id="IPR018060">
    <property type="entry name" value="HTH_AraC"/>
</dbReference>
<evidence type="ECO:0000313" key="5">
    <source>
        <dbReference type="EMBL" id="QBR00197.1"/>
    </source>
</evidence>
<proteinExistence type="predicted"/>
<dbReference type="Pfam" id="PF12833">
    <property type="entry name" value="HTH_18"/>
    <property type="match status" value="1"/>
</dbReference>
<keyword evidence="1" id="KW-0805">Transcription regulation</keyword>
<evidence type="ECO:0000256" key="1">
    <source>
        <dbReference type="ARBA" id="ARBA00023015"/>
    </source>
</evidence>
<dbReference type="RefSeq" id="WP_134753633.1">
    <property type="nucleotide sequence ID" value="NZ_CP038149.1"/>
</dbReference>
<dbReference type="PANTHER" id="PTHR47894">
    <property type="entry name" value="HTH-TYPE TRANSCRIPTIONAL REGULATOR GADX"/>
    <property type="match status" value="1"/>
</dbReference>
<dbReference type="InterPro" id="IPR032687">
    <property type="entry name" value="AraC-type_N"/>
</dbReference>
<dbReference type="OrthoDB" id="6506763at2"/>
<dbReference type="PANTHER" id="PTHR47894:SF1">
    <property type="entry name" value="HTH-TYPE TRANSCRIPTIONAL REGULATOR VQSM"/>
    <property type="match status" value="1"/>
</dbReference>
<evidence type="ECO:0000256" key="2">
    <source>
        <dbReference type="ARBA" id="ARBA00023125"/>
    </source>
</evidence>
<keyword evidence="6" id="KW-1185">Reference proteome</keyword>
<dbReference type="PROSITE" id="PS01124">
    <property type="entry name" value="HTH_ARAC_FAMILY_2"/>
    <property type="match status" value="1"/>
</dbReference>
<dbReference type="GO" id="GO:0003700">
    <property type="term" value="F:DNA-binding transcription factor activity"/>
    <property type="evidence" value="ECO:0007669"/>
    <property type="project" value="InterPro"/>
</dbReference>
<keyword evidence="2" id="KW-0238">DNA-binding</keyword>
<gene>
    <name evidence="5" type="ORF">E1956_24300</name>
</gene>
<dbReference type="AlphaFoldDB" id="A0A4P7CZB7"/>
<dbReference type="EMBL" id="CP038149">
    <property type="protein sequence ID" value="QBR00197.1"/>
    <property type="molecule type" value="Genomic_DNA"/>
</dbReference>
<dbReference type="GO" id="GO:0000976">
    <property type="term" value="F:transcription cis-regulatory region binding"/>
    <property type="evidence" value="ECO:0007669"/>
    <property type="project" value="TreeGrafter"/>
</dbReference>
<keyword evidence="3" id="KW-0804">Transcription</keyword>
<protein>
    <submittedName>
        <fullName evidence="5">AraC family transcriptional regulator</fullName>
    </submittedName>
</protein>